<accession>A0A2H4IBJ6</accession>
<feature type="transmembrane region" description="Helical" evidence="1">
    <location>
        <begin position="38"/>
        <end position="56"/>
    </location>
</feature>
<dbReference type="Proteomes" id="UP000240568">
    <property type="component" value="Segment"/>
</dbReference>
<evidence type="ECO:0000313" key="3">
    <source>
        <dbReference type="Proteomes" id="UP000240568"/>
    </source>
</evidence>
<organism evidence="2 3">
    <name type="scientific">Erwinia phage vB_EamM_Y3</name>
    <dbReference type="NCBI Taxonomy" id="1983553"/>
    <lineage>
        <taxon>Viruses</taxon>
        <taxon>Duplodnaviria</taxon>
        <taxon>Heunggongvirae</taxon>
        <taxon>Uroviricota</taxon>
        <taxon>Caudoviricetes</taxon>
        <taxon>Sasquatchvirus</taxon>
        <taxon>Sasquatchvirus Y3</taxon>
    </lineage>
</organism>
<evidence type="ECO:0000256" key="1">
    <source>
        <dbReference type="SAM" id="Phobius"/>
    </source>
</evidence>
<dbReference type="EMBL" id="KY984068">
    <property type="protein sequence ID" value="ARW58925.1"/>
    <property type="molecule type" value="Genomic_DNA"/>
</dbReference>
<proteinExistence type="predicted"/>
<keyword evidence="1" id="KW-0472">Membrane</keyword>
<keyword evidence="1" id="KW-1133">Transmembrane helix</keyword>
<feature type="transmembrane region" description="Helical" evidence="1">
    <location>
        <begin position="12"/>
        <end position="32"/>
    </location>
</feature>
<keyword evidence="1" id="KW-0812">Transmembrane</keyword>
<name>A0A2H4IBJ6_9CAUD</name>
<evidence type="ECO:0000313" key="2">
    <source>
        <dbReference type="EMBL" id="ARW58925.1"/>
    </source>
</evidence>
<reference evidence="2 3" key="1">
    <citation type="submission" date="2017-04" db="EMBL/GenBank/DDBJ databases">
        <authorList>
            <person name="Afonso C.L."/>
            <person name="Miller P.J."/>
            <person name="Scott M.A."/>
            <person name="Spackman E."/>
            <person name="Goraichik I."/>
            <person name="Dimitrov K.M."/>
            <person name="Suarez D.L."/>
            <person name="Swayne D.E."/>
        </authorList>
    </citation>
    <scope>NUCLEOTIDE SEQUENCE [LARGE SCALE GENOMIC DNA]</scope>
</reference>
<gene>
    <name evidence="2" type="ORF">Y3_285</name>
</gene>
<keyword evidence="3" id="KW-1185">Reference proteome</keyword>
<protein>
    <submittedName>
        <fullName evidence="2">Uncharacterized protein</fullName>
    </submittedName>
</protein>
<sequence>MKTTHSLLNRYWRELIIVIVFAAVATAVIFLGVESPKVVVIVAIICALYFIAVQVCRPSYGDKKE</sequence>